<sequence length="113" mass="12454">MHTCSHAVIGCMDFRIQKTMTKLLEHLNVQEGTFDRVTFAGGAANMEQLKIHLGLSKKLHDSCMAVLSVHEDCGAGAVKEDLFKAADTARSLGFDPKLFFIKLDGTWEEVKAT</sequence>
<dbReference type="InterPro" id="IPR046871">
    <property type="entry name" value="Pro_CA_2"/>
</dbReference>
<dbReference type="Proteomes" id="UP000183471">
    <property type="component" value="Unassembled WGS sequence"/>
</dbReference>
<evidence type="ECO:0000313" key="2">
    <source>
        <dbReference type="Proteomes" id="UP000183471"/>
    </source>
</evidence>
<accession>A0ABY0TAB1</accession>
<name>A0ABY0TAB1_9PROT</name>
<evidence type="ECO:0008006" key="3">
    <source>
        <dbReference type="Google" id="ProtNLM"/>
    </source>
</evidence>
<gene>
    <name evidence="1" type="ORF">SAMN05216402_1195</name>
</gene>
<dbReference type="RefSeq" id="WP_308811293.1">
    <property type="nucleotide sequence ID" value="NZ_FNKY01000001.1"/>
</dbReference>
<evidence type="ECO:0000313" key="1">
    <source>
        <dbReference type="EMBL" id="SDQ52841.1"/>
    </source>
</evidence>
<organism evidence="1 2">
    <name type="scientific">Nitrosospira multiformis</name>
    <dbReference type="NCBI Taxonomy" id="1231"/>
    <lineage>
        <taxon>Bacteria</taxon>
        <taxon>Pseudomonadati</taxon>
        <taxon>Pseudomonadota</taxon>
        <taxon>Betaproteobacteria</taxon>
        <taxon>Nitrosomonadales</taxon>
        <taxon>Nitrosomonadaceae</taxon>
        <taxon>Nitrosospira</taxon>
    </lineage>
</organism>
<proteinExistence type="predicted"/>
<comment type="caution">
    <text evidence="1">The sequence shown here is derived from an EMBL/GenBank/DDBJ whole genome shotgun (WGS) entry which is preliminary data.</text>
</comment>
<dbReference type="Pfam" id="PF20393">
    <property type="entry name" value="Pro_CA_2"/>
    <property type="match status" value="1"/>
</dbReference>
<dbReference type="EMBL" id="FNKY01000001">
    <property type="protein sequence ID" value="SDQ52841.1"/>
    <property type="molecule type" value="Genomic_DNA"/>
</dbReference>
<reference evidence="1 2" key="1">
    <citation type="submission" date="2016-10" db="EMBL/GenBank/DDBJ databases">
        <authorList>
            <person name="Varghese N."/>
            <person name="Submissions S."/>
        </authorList>
    </citation>
    <scope>NUCLEOTIDE SEQUENCE [LARGE SCALE GENOMIC DNA]</scope>
    <source>
        <strain evidence="1 2">Nl1</strain>
    </source>
</reference>
<protein>
    <recommendedName>
        <fullName evidence="3">Carbonic anhydrase</fullName>
    </recommendedName>
</protein>
<keyword evidence="2" id="KW-1185">Reference proteome</keyword>